<feature type="region of interest" description="Disordered" evidence="3">
    <location>
        <begin position="358"/>
        <end position="379"/>
    </location>
</feature>
<keyword evidence="1" id="KW-0328">Glycosyltransferase</keyword>
<accession>A0A6J4M7C5</accession>
<dbReference type="Pfam" id="PF00534">
    <property type="entry name" value="Glycos_transf_1"/>
    <property type="match status" value="1"/>
</dbReference>
<dbReference type="EMBL" id="CADCTW010000176">
    <property type="protein sequence ID" value="CAA9351975.1"/>
    <property type="molecule type" value="Genomic_DNA"/>
</dbReference>
<name>A0A6J4M7C5_9BACT</name>
<evidence type="ECO:0000313" key="5">
    <source>
        <dbReference type="EMBL" id="CAA9351975.1"/>
    </source>
</evidence>
<reference evidence="5" key="1">
    <citation type="submission" date="2020-02" db="EMBL/GenBank/DDBJ databases">
        <authorList>
            <person name="Meier V. D."/>
        </authorList>
    </citation>
    <scope>NUCLEOTIDE SEQUENCE</scope>
    <source>
        <strain evidence="5">AVDCRST_MAG68</strain>
    </source>
</reference>
<dbReference type="CDD" id="cd03801">
    <property type="entry name" value="GT4_PimA-like"/>
    <property type="match status" value="1"/>
</dbReference>
<proteinExistence type="predicted"/>
<dbReference type="SUPFAM" id="SSF53756">
    <property type="entry name" value="UDP-Glycosyltransferase/glycogen phosphorylase"/>
    <property type="match status" value="1"/>
</dbReference>
<protein>
    <recommendedName>
        <fullName evidence="4">Glycosyl transferase family 1 domain-containing protein</fullName>
    </recommendedName>
</protein>
<sequence>MWLESPSIHQAPLVAALARGWGGEVVVVAERDVSERRRQLGWERADFSPARLVVAPTRRQRASILAAGDCARTVHVFSGLHAYPETYWTLRRAAATCARVGIYAERPANDHSAKGLARRARYRLQALRWRRRLDFVLATGSTGVEWYRARGFREESLFHFGYFTEPRDGVDGLDEGVLHSGGAAELLFVGQLIPRKGLDLLLRALGPLGTRSWRLNVVGRGPQEEEYRALAAELGLGERVRWLGALPNAQVQPLMAGADMLVLPSRFDGWGAVTNEALMAGTPVVVSDACGASDLVRRDDAGRVVAAGSVESLSAGLAGMLGKGRVDAGRRREVREWARGAISPEAAAEYLAEILSGGEGRGARPRPPWHPPARSGPGA</sequence>
<evidence type="ECO:0000256" key="3">
    <source>
        <dbReference type="SAM" id="MobiDB-lite"/>
    </source>
</evidence>
<dbReference type="PANTHER" id="PTHR12526:SF510">
    <property type="entry name" value="D-INOSITOL 3-PHOSPHATE GLYCOSYLTRANSFERASE"/>
    <property type="match status" value="1"/>
</dbReference>
<dbReference type="Gene3D" id="3.40.50.2000">
    <property type="entry name" value="Glycogen Phosphorylase B"/>
    <property type="match status" value="1"/>
</dbReference>
<dbReference type="GO" id="GO:0016757">
    <property type="term" value="F:glycosyltransferase activity"/>
    <property type="evidence" value="ECO:0007669"/>
    <property type="project" value="UniProtKB-KW"/>
</dbReference>
<evidence type="ECO:0000259" key="4">
    <source>
        <dbReference type="Pfam" id="PF00534"/>
    </source>
</evidence>
<gene>
    <name evidence="5" type="ORF">AVDCRST_MAG68-3726</name>
</gene>
<dbReference type="InterPro" id="IPR001296">
    <property type="entry name" value="Glyco_trans_1"/>
</dbReference>
<feature type="domain" description="Glycosyl transferase family 1" evidence="4">
    <location>
        <begin position="182"/>
        <end position="321"/>
    </location>
</feature>
<organism evidence="5">
    <name type="scientific">uncultured Gemmatimonadota bacterium</name>
    <dbReference type="NCBI Taxonomy" id="203437"/>
    <lineage>
        <taxon>Bacteria</taxon>
        <taxon>Pseudomonadati</taxon>
        <taxon>Gemmatimonadota</taxon>
        <taxon>environmental samples</taxon>
    </lineage>
</organism>
<evidence type="ECO:0000256" key="2">
    <source>
        <dbReference type="ARBA" id="ARBA00022679"/>
    </source>
</evidence>
<dbReference type="PANTHER" id="PTHR12526">
    <property type="entry name" value="GLYCOSYLTRANSFERASE"/>
    <property type="match status" value="1"/>
</dbReference>
<evidence type="ECO:0000256" key="1">
    <source>
        <dbReference type="ARBA" id="ARBA00022676"/>
    </source>
</evidence>
<dbReference type="AlphaFoldDB" id="A0A6J4M7C5"/>
<keyword evidence="2" id="KW-0808">Transferase</keyword>